<protein>
    <recommendedName>
        <fullName evidence="7">Plectin/eS10 N-terminal domain-containing protein</fullName>
    </recommendedName>
</protein>
<dbReference type="InterPro" id="IPR005326">
    <property type="entry name" value="Plectin_eS10_N"/>
</dbReference>
<evidence type="ECO:0000259" key="7">
    <source>
        <dbReference type="Pfam" id="PF03501"/>
    </source>
</evidence>
<dbReference type="PANTHER" id="PTHR12146">
    <property type="entry name" value="40S RIBOSOMAL PROTEIN S10"/>
    <property type="match status" value="1"/>
</dbReference>
<organism evidence="8">
    <name type="scientific">Oxyrrhis marina</name>
    <name type="common">Dinoflagellate</name>
    <dbReference type="NCBI Taxonomy" id="2969"/>
    <lineage>
        <taxon>Eukaryota</taxon>
        <taxon>Sar</taxon>
        <taxon>Alveolata</taxon>
        <taxon>Dinophyceae</taxon>
        <taxon>Oxyrrhinales</taxon>
        <taxon>Oxyrrhinaceae</taxon>
        <taxon>Oxyrrhis</taxon>
    </lineage>
</organism>
<proteinExistence type="inferred from homology"/>
<dbReference type="PANTHER" id="PTHR12146:SF0">
    <property type="entry name" value="RIBOSOMAL PROTEIN S10"/>
    <property type="match status" value="1"/>
</dbReference>
<dbReference type="Gene3D" id="1.10.10.10">
    <property type="entry name" value="Winged helix-like DNA-binding domain superfamily/Winged helix DNA-binding domain"/>
    <property type="match status" value="1"/>
</dbReference>
<evidence type="ECO:0000256" key="1">
    <source>
        <dbReference type="ARBA" id="ARBA00004496"/>
    </source>
</evidence>
<feature type="domain" description="Plectin/eS10 N-terminal" evidence="7">
    <location>
        <begin position="4"/>
        <end position="95"/>
    </location>
</feature>
<comment type="similarity">
    <text evidence="2">Belongs to the eukaryotic ribosomal protein eS10 family.</text>
</comment>
<dbReference type="GO" id="GO:0022627">
    <property type="term" value="C:cytosolic small ribosomal subunit"/>
    <property type="evidence" value="ECO:0007669"/>
    <property type="project" value="TreeGrafter"/>
</dbReference>
<dbReference type="Pfam" id="PF03501">
    <property type="entry name" value="S10_plectin"/>
    <property type="match status" value="1"/>
</dbReference>
<evidence type="ECO:0000313" key="8">
    <source>
        <dbReference type="EMBL" id="CAE0616601.1"/>
    </source>
</evidence>
<accession>A0A7S3XGC3</accession>
<sequence>MVLIPKQNKKAILQYIFKEGVIVCAKDHRKPKHDDIEVPNIHVMMVCKSLTSRGYLTHTFNWQWHYYYLTDEGIAYLREQLHLPAQVAPLTLTKQRTARPMMSSGGGEGGKGKGWGKGGGKGKWDDDQKPSFGGKGFGRGRGYGGKGKGKGGDESWGGETQE</sequence>
<dbReference type="InterPro" id="IPR036388">
    <property type="entry name" value="WH-like_DNA-bd_sf"/>
</dbReference>
<evidence type="ECO:0000256" key="4">
    <source>
        <dbReference type="ARBA" id="ARBA00022980"/>
    </source>
</evidence>
<keyword evidence="3" id="KW-0963">Cytoplasm</keyword>
<name>A0A7S3XGC3_OXYMA</name>
<gene>
    <name evidence="8" type="ORF">OMAR00292_LOCUS2477</name>
</gene>
<feature type="region of interest" description="Disordered" evidence="6">
    <location>
        <begin position="97"/>
        <end position="162"/>
    </location>
</feature>
<feature type="compositionally biased region" description="Gly residues" evidence="6">
    <location>
        <begin position="133"/>
        <end position="146"/>
    </location>
</feature>
<evidence type="ECO:0000256" key="5">
    <source>
        <dbReference type="ARBA" id="ARBA00023274"/>
    </source>
</evidence>
<dbReference type="GO" id="GO:0003735">
    <property type="term" value="F:structural constituent of ribosome"/>
    <property type="evidence" value="ECO:0007669"/>
    <property type="project" value="TreeGrafter"/>
</dbReference>
<evidence type="ECO:0000256" key="6">
    <source>
        <dbReference type="SAM" id="MobiDB-lite"/>
    </source>
</evidence>
<evidence type="ECO:0000256" key="2">
    <source>
        <dbReference type="ARBA" id="ARBA00007278"/>
    </source>
</evidence>
<dbReference type="EMBL" id="HBIT01005117">
    <property type="protein sequence ID" value="CAE0616601.1"/>
    <property type="molecule type" value="Transcribed_RNA"/>
</dbReference>
<evidence type="ECO:0000256" key="3">
    <source>
        <dbReference type="ARBA" id="ARBA00022490"/>
    </source>
</evidence>
<dbReference type="InterPro" id="IPR037447">
    <property type="entry name" value="Ribosomal_eS10"/>
</dbReference>
<comment type="subcellular location">
    <subcellularLocation>
        <location evidence="1">Cytoplasm</location>
    </subcellularLocation>
</comment>
<keyword evidence="5" id="KW-0687">Ribonucleoprotein</keyword>
<keyword evidence="4" id="KW-0689">Ribosomal protein</keyword>
<reference evidence="8" key="1">
    <citation type="submission" date="2021-01" db="EMBL/GenBank/DDBJ databases">
        <authorList>
            <person name="Corre E."/>
            <person name="Pelletier E."/>
            <person name="Niang G."/>
            <person name="Scheremetjew M."/>
            <person name="Finn R."/>
            <person name="Kale V."/>
            <person name="Holt S."/>
            <person name="Cochrane G."/>
            <person name="Meng A."/>
            <person name="Brown T."/>
            <person name="Cohen L."/>
        </authorList>
    </citation>
    <scope>NUCLEOTIDE SEQUENCE</scope>
    <source>
        <strain evidence="8">CCMP1795</strain>
    </source>
</reference>
<feature type="compositionally biased region" description="Gly residues" evidence="6">
    <location>
        <begin position="104"/>
        <end position="121"/>
    </location>
</feature>
<dbReference type="AlphaFoldDB" id="A0A7S3XGC3"/>
<dbReference type="GO" id="GO:0003723">
    <property type="term" value="F:RNA binding"/>
    <property type="evidence" value="ECO:0007669"/>
    <property type="project" value="TreeGrafter"/>
</dbReference>
<dbReference type="FunFam" id="1.10.10.10:FF:000025">
    <property type="entry name" value="40S ribosomal protein S10"/>
    <property type="match status" value="1"/>
</dbReference>